<evidence type="ECO:0000259" key="2">
    <source>
        <dbReference type="Pfam" id="PF06985"/>
    </source>
</evidence>
<accession>A0A9W9CZX4</accession>
<dbReference type="Proteomes" id="UP001140453">
    <property type="component" value="Unassembled WGS sequence"/>
</dbReference>
<dbReference type="PANTHER" id="PTHR33112">
    <property type="entry name" value="DOMAIN PROTEIN, PUTATIVE-RELATED"/>
    <property type="match status" value="1"/>
</dbReference>
<dbReference type="PANTHER" id="PTHR33112:SF16">
    <property type="entry name" value="HETEROKARYON INCOMPATIBILITY DOMAIN-CONTAINING PROTEIN"/>
    <property type="match status" value="1"/>
</dbReference>
<dbReference type="Pfam" id="PF06985">
    <property type="entry name" value="HET"/>
    <property type="match status" value="1"/>
</dbReference>
<proteinExistence type="predicted"/>
<feature type="region of interest" description="Disordered" evidence="1">
    <location>
        <begin position="675"/>
        <end position="706"/>
    </location>
</feature>
<dbReference type="EMBL" id="JAPEVB010000001">
    <property type="protein sequence ID" value="KAJ4395897.1"/>
    <property type="molecule type" value="Genomic_DNA"/>
</dbReference>
<reference evidence="3" key="1">
    <citation type="submission" date="2022-10" db="EMBL/GenBank/DDBJ databases">
        <title>Tapping the CABI collections for fungal endophytes: first genome assemblies for Collariella, Neodidymelliopsis, Ascochyta clinopodiicola, Didymella pomorum, Didymosphaeria variabile, Neocosmospora piperis and Neocucurbitaria cava.</title>
        <authorList>
            <person name="Hill R."/>
        </authorList>
    </citation>
    <scope>NUCLEOTIDE SEQUENCE</scope>
    <source>
        <strain evidence="3">IMI 355082</strain>
    </source>
</reference>
<evidence type="ECO:0000313" key="3">
    <source>
        <dbReference type="EMBL" id="KAJ4395897.1"/>
    </source>
</evidence>
<evidence type="ECO:0000256" key="1">
    <source>
        <dbReference type="SAM" id="MobiDB-lite"/>
    </source>
</evidence>
<comment type="caution">
    <text evidence="3">The sequence shown here is derived from an EMBL/GenBank/DDBJ whole genome shotgun (WGS) entry which is preliminary data.</text>
</comment>
<keyword evidence="4" id="KW-1185">Reference proteome</keyword>
<evidence type="ECO:0000313" key="4">
    <source>
        <dbReference type="Proteomes" id="UP001140453"/>
    </source>
</evidence>
<name>A0A9W9CZX4_9PEZI</name>
<sequence length="784" mass="88448">MCLDEDRGATHSCVEDCQACYVFTVENLQLLAQDEGASVSLGTLAELVPIADQGCNFCKGLLHVAIQSGKPWAQDALVELKPVESYQRDESLLPGQIDKIRIHFMDPINLGSSSFSYQEYEFHRFSIDLGIHTTTPELKQIIPKTPASPQVATPEVFQEIGHWIDDCLENHTECPGNLNTKLPTRVIDVGTDAHLPSENVKLHISSTGECGRYAALSYCWGTGTQTRTLKQNLEEHMRSITVSSLPQTIQDAIRVTRELKIRYLWVDALCIIQESDDWEREATRMPDIYKNAVVTISAAAAVDSHQGFLEDRQSLLMSQVLSSRFPVYKLESDDGNDEEMVTLTSIGEIFLTQDADLGYDLKEFDDENINTRAWTLQEMWLAPRLVCFGTGLPRWICLKHDRTYGVDKVQPRYSFDKSHEVRRQIFTEGSSSGNNMEIAVNGHLDRDDFLSEWGILSINYYRRKLTFKTDRMAAISGIAKEFEKLLNDQYVAGLWKSSLPESLLWRHENWPQEESLMQAKGRKRDKILGFFASKRKSASTSSTAVEPYIGPSWSPLANNGSIVMSSPSHTGFETLCVVNDVQVEPANPLAPFLAIKPGHDWIDLTAPMAQMSYEEIVAFFVIVTVGSPHIYWDWILPDGGAANEYLGPAAKFQMKHPKINPQVLSDFHNTSAHIGGPPLIREDGQRPNPPSATTDAWPDKPVNTKKRTRGVPDVDFWFLEIEHSNTPTGLVLIRVDGNRFKRIGKFKMCRNQSPNWLMVNGLEISGPRRWNWDAKLKMRNCIIN</sequence>
<feature type="domain" description="Heterokaryon incompatibility" evidence="2">
    <location>
        <begin position="213"/>
        <end position="378"/>
    </location>
</feature>
<gene>
    <name evidence="3" type="ORF">N0V93_000113</name>
</gene>
<organism evidence="3 4">
    <name type="scientific">Gnomoniopsis smithogilvyi</name>
    <dbReference type="NCBI Taxonomy" id="1191159"/>
    <lineage>
        <taxon>Eukaryota</taxon>
        <taxon>Fungi</taxon>
        <taxon>Dikarya</taxon>
        <taxon>Ascomycota</taxon>
        <taxon>Pezizomycotina</taxon>
        <taxon>Sordariomycetes</taxon>
        <taxon>Sordariomycetidae</taxon>
        <taxon>Diaporthales</taxon>
        <taxon>Gnomoniaceae</taxon>
        <taxon>Gnomoniopsis</taxon>
    </lineage>
</organism>
<dbReference type="InterPro" id="IPR010730">
    <property type="entry name" value="HET"/>
</dbReference>
<protein>
    <recommendedName>
        <fullName evidence="2">Heterokaryon incompatibility domain-containing protein</fullName>
    </recommendedName>
</protein>
<dbReference type="OrthoDB" id="5125733at2759"/>
<dbReference type="AlphaFoldDB" id="A0A9W9CZX4"/>